<evidence type="ECO:0000313" key="4">
    <source>
        <dbReference type="Proteomes" id="UP001183648"/>
    </source>
</evidence>
<proteinExistence type="predicted"/>
<accession>A0ABU2BXL0</accession>
<feature type="chain" id="PRO_5047375648" description="Lipoprotein" evidence="2">
    <location>
        <begin position="25"/>
        <end position="203"/>
    </location>
</feature>
<evidence type="ECO:0000256" key="1">
    <source>
        <dbReference type="SAM" id="MobiDB-lite"/>
    </source>
</evidence>
<feature type="region of interest" description="Disordered" evidence="1">
    <location>
        <begin position="27"/>
        <end position="68"/>
    </location>
</feature>
<dbReference type="EMBL" id="JAVDYG010000001">
    <property type="protein sequence ID" value="MDR7363127.1"/>
    <property type="molecule type" value="Genomic_DNA"/>
</dbReference>
<evidence type="ECO:0000313" key="3">
    <source>
        <dbReference type="EMBL" id="MDR7363127.1"/>
    </source>
</evidence>
<dbReference type="PROSITE" id="PS51257">
    <property type="entry name" value="PROKAR_LIPOPROTEIN"/>
    <property type="match status" value="1"/>
</dbReference>
<gene>
    <name evidence="3" type="ORF">J2S63_002680</name>
</gene>
<comment type="caution">
    <text evidence="3">The sequence shown here is derived from an EMBL/GenBank/DDBJ whole genome shotgun (WGS) entry which is preliminary data.</text>
</comment>
<dbReference type="Proteomes" id="UP001183648">
    <property type="component" value="Unassembled WGS sequence"/>
</dbReference>
<keyword evidence="4" id="KW-1185">Reference proteome</keyword>
<feature type="signal peptide" evidence="2">
    <location>
        <begin position="1"/>
        <end position="24"/>
    </location>
</feature>
<protein>
    <recommendedName>
        <fullName evidence="5">Lipoprotein</fullName>
    </recommendedName>
</protein>
<evidence type="ECO:0008006" key="5">
    <source>
        <dbReference type="Google" id="ProtNLM"/>
    </source>
</evidence>
<keyword evidence="2" id="KW-0732">Signal</keyword>
<reference evidence="3 4" key="1">
    <citation type="submission" date="2023-07" db="EMBL/GenBank/DDBJ databases">
        <title>Sequencing the genomes of 1000 actinobacteria strains.</title>
        <authorList>
            <person name="Klenk H.-P."/>
        </authorList>
    </citation>
    <scope>NUCLEOTIDE SEQUENCE [LARGE SCALE GENOMIC DNA]</scope>
    <source>
        <strain evidence="3 4">DSM 19426</strain>
    </source>
</reference>
<sequence length="203" mass="21724">MTTSRTRMCAALSGALLLSTGLAACGGDDTAAEAPPAPASSSTTPESTSATPTPTPSPTPTLRPLSRFEDRPQVKVARNLARAAALAVNKGDKSMTRIRPFVTDAGLKNFQRYFNEDFPNLFPGPLPFTPVGVRDLGGGRAEVPMCVWLQGFTVDRKSKAPVKSRDVEAGKFTLVRAGGKWRVEDMIGENRSCEKTVVKGRPF</sequence>
<name>A0ABU2BXL0_9ACTN</name>
<evidence type="ECO:0000256" key="2">
    <source>
        <dbReference type="SAM" id="SignalP"/>
    </source>
</evidence>
<dbReference type="RefSeq" id="WP_310303104.1">
    <property type="nucleotide sequence ID" value="NZ_BAAAPS010000010.1"/>
</dbReference>
<organism evidence="3 4">
    <name type="scientific">Nocardioides marmoribigeumensis</name>
    <dbReference type="NCBI Taxonomy" id="433649"/>
    <lineage>
        <taxon>Bacteria</taxon>
        <taxon>Bacillati</taxon>
        <taxon>Actinomycetota</taxon>
        <taxon>Actinomycetes</taxon>
        <taxon>Propionibacteriales</taxon>
        <taxon>Nocardioidaceae</taxon>
        <taxon>Nocardioides</taxon>
    </lineage>
</organism>
<feature type="compositionally biased region" description="Low complexity" evidence="1">
    <location>
        <begin position="39"/>
        <end position="52"/>
    </location>
</feature>